<dbReference type="AlphaFoldDB" id="A0A814SLC9"/>
<accession>A0A814SLC9</accession>
<protein>
    <recommendedName>
        <fullName evidence="3">Sulfotransferase</fullName>
    </recommendedName>
</protein>
<name>A0A814SLC9_9BILA</name>
<evidence type="ECO:0000313" key="2">
    <source>
        <dbReference type="Proteomes" id="UP000663889"/>
    </source>
</evidence>
<evidence type="ECO:0008006" key="3">
    <source>
        <dbReference type="Google" id="ProtNLM"/>
    </source>
</evidence>
<sequence>MPVEVIVAGLPRSGTLSMCEALTQLGYHKSMHMAKLIVNPTQMAVWTEIYGKHLEKTWTSHDWRQMFNQQFPEYIAVTDAPFCDFAVEIAQAYPEAKVSFYILSYSLFFFT</sequence>
<dbReference type="InterPro" id="IPR040632">
    <property type="entry name" value="Sulfotransfer_4"/>
</dbReference>
<dbReference type="Proteomes" id="UP000663889">
    <property type="component" value="Unassembled WGS sequence"/>
</dbReference>
<gene>
    <name evidence="1" type="ORF">SEV965_LOCUS18345</name>
</gene>
<proteinExistence type="predicted"/>
<dbReference type="Gene3D" id="3.40.50.300">
    <property type="entry name" value="P-loop containing nucleotide triphosphate hydrolases"/>
    <property type="match status" value="1"/>
</dbReference>
<dbReference type="EMBL" id="CAJNOU010001090">
    <property type="protein sequence ID" value="CAF1149046.1"/>
    <property type="molecule type" value="Genomic_DNA"/>
</dbReference>
<dbReference type="PANTHER" id="PTHR36978:SF4">
    <property type="entry name" value="P-LOOP CONTAINING NUCLEOSIDE TRIPHOSPHATE HYDROLASE PROTEIN"/>
    <property type="match status" value="1"/>
</dbReference>
<organism evidence="1 2">
    <name type="scientific">Rotaria sordida</name>
    <dbReference type="NCBI Taxonomy" id="392033"/>
    <lineage>
        <taxon>Eukaryota</taxon>
        <taxon>Metazoa</taxon>
        <taxon>Spiralia</taxon>
        <taxon>Gnathifera</taxon>
        <taxon>Rotifera</taxon>
        <taxon>Eurotatoria</taxon>
        <taxon>Bdelloidea</taxon>
        <taxon>Philodinida</taxon>
        <taxon>Philodinidae</taxon>
        <taxon>Rotaria</taxon>
    </lineage>
</organism>
<dbReference type="SUPFAM" id="SSF52540">
    <property type="entry name" value="P-loop containing nucleoside triphosphate hydrolases"/>
    <property type="match status" value="1"/>
</dbReference>
<evidence type="ECO:0000313" key="1">
    <source>
        <dbReference type="EMBL" id="CAF1149046.1"/>
    </source>
</evidence>
<reference evidence="1" key="1">
    <citation type="submission" date="2021-02" db="EMBL/GenBank/DDBJ databases">
        <authorList>
            <person name="Nowell W R."/>
        </authorList>
    </citation>
    <scope>NUCLEOTIDE SEQUENCE</scope>
</reference>
<dbReference type="PANTHER" id="PTHR36978">
    <property type="entry name" value="P-LOOP CONTAINING NUCLEOTIDE TRIPHOSPHATE HYDROLASE"/>
    <property type="match status" value="1"/>
</dbReference>
<dbReference type="InterPro" id="IPR027417">
    <property type="entry name" value="P-loop_NTPase"/>
</dbReference>
<comment type="caution">
    <text evidence="1">The sequence shown here is derived from an EMBL/GenBank/DDBJ whole genome shotgun (WGS) entry which is preliminary data.</text>
</comment>
<dbReference type="Pfam" id="PF17784">
    <property type="entry name" value="Sulfotransfer_4"/>
    <property type="match status" value="1"/>
</dbReference>